<keyword evidence="2" id="KW-0833">Ubl conjugation pathway</keyword>
<evidence type="ECO:0000259" key="4">
    <source>
        <dbReference type="PROSITE" id="PS50127"/>
    </source>
</evidence>
<dbReference type="SMART" id="SM00212">
    <property type="entry name" value="UBCc"/>
    <property type="match status" value="1"/>
</dbReference>
<evidence type="ECO:0000256" key="3">
    <source>
        <dbReference type="SAM" id="MobiDB-lite"/>
    </source>
</evidence>
<organism evidence="5 6">
    <name type="scientific">Orbilia brochopaga</name>
    <dbReference type="NCBI Taxonomy" id="3140254"/>
    <lineage>
        <taxon>Eukaryota</taxon>
        <taxon>Fungi</taxon>
        <taxon>Dikarya</taxon>
        <taxon>Ascomycota</taxon>
        <taxon>Pezizomycotina</taxon>
        <taxon>Orbiliomycetes</taxon>
        <taxon>Orbiliales</taxon>
        <taxon>Orbiliaceae</taxon>
        <taxon>Orbilia</taxon>
    </lineage>
</organism>
<dbReference type="Proteomes" id="UP001375240">
    <property type="component" value="Unassembled WGS sequence"/>
</dbReference>
<keyword evidence="6" id="KW-1185">Reference proteome</keyword>
<dbReference type="AlphaFoldDB" id="A0AAV9TWU5"/>
<evidence type="ECO:0000256" key="1">
    <source>
        <dbReference type="ARBA" id="ARBA00022679"/>
    </source>
</evidence>
<reference evidence="5 6" key="1">
    <citation type="submission" date="2019-10" db="EMBL/GenBank/DDBJ databases">
        <authorList>
            <person name="Palmer J.M."/>
        </authorList>
    </citation>
    <scope>NUCLEOTIDE SEQUENCE [LARGE SCALE GENOMIC DNA]</scope>
    <source>
        <strain evidence="5 6">TWF696</strain>
    </source>
</reference>
<dbReference type="PROSITE" id="PS50127">
    <property type="entry name" value="UBC_2"/>
    <property type="match status" value="1"/>
</dbReference>
<dbReference type="PANTHER" id="PTHR46116">
    <property type="entry name" value="(E3-INDEPENDENT) E2 UBIQUITIN-CONJUGATING ENZYME"/>
    <property type="match status" value="1"/>
</dbReference>
<name>A0AAV9TWU5_9PEZI</name>
<dbReference type="Pfam" id="PF00179">
    <property type="entry name" value="UQ_con"/>
    <property type="match status" value="1"/>
</dbReference>
<dbReference type="InterPro" id="IPR016135">
    <property type="entry name" value="UBQ-conjugating_enzyme/RWD"/>
</dbReference>
<keyword evidence="1" id="KW-0808">Transferase</keyword>
<evidence type="ECO:0000313" key="6">
    <source>
        <dbReference type="Proteomes" id="UP001375240"/>
    </source>
</evidence>
<gene>
    <name evidence="5" type="ORF">TWF696_003345</name>
</gene>
<feature type="region of interest" description="Disordered" evidence="3">
    <location>
        <begin position="180"/>
        <end position="211"/>
    </location>
</feature>
<dbReference type="GO" id="GO:0016740">
    <property type="term" value="F:transferase activity"/>
    <property type="evidence" value="ECO:0007669"/>
    <property type="project" value="UniProtKB-KW"/>
</dbReference>
<dbReference type="InterPro" id="IPR000608">
    <property type="entry name" value="UBC"/>
</dbReference>
<dbReference type="Gene3D" id="3.10.110.10">
    <property type="entry name" value="Ubiquitin Conjugating Enzyme"/>
    <property type="match status" value="1"/>
</dbReference>
<feature type="compositionally biased region" description="Basic and acidic residues" evidence="3">
    <location>
        <begin position="20"/>
        <end position="29"/>
    </location>
</feature>
<accession>A0AAV9TWU5</accession>
<comment type="caution">
    <text evidence="5">The sequence shown here is derived from an EMBL/GenBank/DDBJ whole genome shotgun (WGS) entry which is preliminary data.</text>
</comment>
<dbReference type="SUPFAM" id="SSF54495">
    <property type="entry name" value="UBC-like"/>
    <property type="match status" value="1"/>
</dbReference>
<feature type="region of interest" description="Disordered" evidence="3">
    <location>
        <begin position="1"/>
        <end position="53"/>
    </location>
</feature>
<protein>
    <recommendedName>
        <fullName evidence="4">UBC core domain-containing protein</fullName>
    </recommendedName>
</protein>
<evidence type="ECO:0000256" key="2">
    <source>
        <dbReference type="ARBA" id="ARBA00022786"/>
    </source>
</evidence>
<sequence length="843" mass="91903">MLNSLSCASPESGATGEPDVDGKTTDSMDKPGSFYGTGEETPSSTSGSVSKPMPALGEAELESVTNFFKALLTERQGSTARCPHLPNILSVIFAVTKADDRKMPVRYAHGSNLCVAKCSGCKGGICLGCGRKIIGYTRRDISADDLDQSIHKCTESHLMSVILVLAKLDARWNLIQKPLPESSKSAKDKPNKGAAAPAPAPPAEAQHALGSLGESSKAFSEGIPVHVSARKAGVGYGSGSMARLKSTESKVKTKTAAQSKQEKNDNKHLVKLLSTLAELLQDGEDHFAVPSLIAEKGDMVASFIKISYLPELIRGLFRSGSLLDIEESGNRELYNSCFALTRIFTNHEPLLDILTSALQAKNYSPGIAGMIKLPEDLPMICKKIFTSKELTNVKRNMQTEDHGRKFSFVEGFEGTTQSIMQSFETLFKQCNACMVNASHITGEHDEEVTRLLEFCTNVDATFTKLKQAADNWKAKKDQSRLMSSASKNAHMAHLSPEILADPLFSLSTGGAPTAPSSNPLDVPSNIQHECQEALSGHLQFKFSMDVIKTHCGALNTPPTATSGTILPKIPTKPAPNPGRMKRLMKDLSVLSTSLPLGVFVRVQEDRPDLFKALIIGADSTPYHLGLYEFDFTVPHDYPTSPPDVLFKTTGGGKVAFNPNLYPNGRVCLSILGTWAGAASEKWQAGTSTILQILVSIQALVLCSDPYYNEPGLETRLDDRNCKLYNEQVQLSNIRVAMDGWLRYDGIWNDVVQAHFLANAVPILSKTLEFVTTTHEADPFYDSEDWYEDEEDSIELPVMDESDLIRPGTIRKSMQDARNKFEANLKDKLPGFLKGGLWKEAAST</sequence>
<evidence type="ECO:0000313" key="5">
    <source>
        <dbReference type="EMBL" id="KAK6330454.1"/>
    </source>
</evidence>
<feature type="domain" description="UBC core" evidence="4">
    <location>
        <begin position="578"/>
        <end position="737"/>
    </location>
</feature>
<proteinExistence type="predicted"/>
<feature type="compositionally biased region" description="Low complexity" evidence="3">
    <location>
        <begin position="36"/>
        <end position="50"/>
    </location>
</feature>
<dbReference type="EMBL" id="JAVHNQ010000017">
    <property type="protein sequence ID" value="KAK6330454.1"/>
    <property type="molecule type" value="Genomic_DNA"/>
</dbReference>